<organism evidence="1 2">
    <name type="scientific">Streptacidiphilus pinicola</name>
    <dbReference type="NCBI Taxonomy" id="2219663"/>
    <lineage>
        <taxon>Bacteria</taxon>
        <taxon>Bacillati</taxon>
        <taxon>Actinomycetota</taxon>
        <taxon>Actinomycetes</taxon>
        <taxon>Kitasatosporales</taxon>
        <taxon>Streptomycetaceae</taxon>
        <taxon>Streptacidiphilus</taxon>
    </lineage>
</organism>
<dbReference type="EMBL" id="QKYN01000053">
    <property type="protein sequence ID" value="RAG85024.1"/>
    <property type="molecule type" value="Genomic_DNA"/>
</dbReference>
<proteinExistence type="predicted"/>
<dbReference type="AlphaFoldDB" id="A0A2X0IIT8"/>
<evidence type="ECO:0000313" key="2">
    <source>
        <dbReference type="Proteomes" id="UP000248889"/>
    </source>
</evidence>
<comment type="caution">
    <text evidence="1">The sequence shown here is derived from an EMBL/GenBank/DDBJ whole genome shotgun (WGS) entry which is preliminary data.</text>
</comment>
<evidence type="ECO:0008006" key="3">
    <source>
        <dbReference type="Google" id="ProtNLM"/>
    </source>
</evidence>
<dbReference type="OrthoDB" id="3853602at2"/>
<evidence type="ECO:0000313" key="1">
    <source>
        <dbReference type="EMBL" id="RAG85024.1"/>
    </source>
</evidence>
<accession>A0A2X0IIT8</accession>
<protein>
    <recommendedName>
        <fullName evidence="3">PIN domain-containing protein</fullName>
    </recommendedName>
</protein>
<gene>
    <name evidence="1" type="ORF">DN069_13775</name>
</gene>
<reference evidence="1 2" key="1">
    <citation type="submission" date="2018-06" db="EMBL/GenBank/DDBJ databases">
        <title>Streptacidiphilus pinicola sp. nov., isolated from pine grove soil.</title>
        <authorList>
            <person name="Roh S.G."/>
            <person name="Park S."/>
            <person name="Kim M.-K."/>
            <person name="Yun B.-R."/>
            <person name="Park J."/>
            <person name="Kim M.J."/>
            <person name="Kim Y.S."/>
            <person name="Kim S.B."/>
        </authorList>
    </citation>
    <scope>NUCLEOTIDE SEQUENCE [LARGE SCALE GENOMIC DNA]</scope>
    <source>
        <strain evidence="1 2">MMS16-CNU450</strain>
    </source>
</reference>
<sequence>MIVLDHTTAPLATRHPTLLGIAASAPIDPRDRVVIPLLCLVSALGDKQAGLVANDLGALEGLDFAPLDFTAFHHVEQLAAAGAPWGLGHAVHVVQASGPRAHDRYDSVIITTDPDAYSRFTGIVAIDLAGL</sequence>
<dbReference type="Proteomes" id="UP000248889">
    <property type="component" value="Unassembled WGS sequence"/>
</dbReference>
<keyword evidence="2" id="KW-1185">Reference proteome</keyword>
<dbReference type="RefSeq" id="WP_111501245.1">
    <property type="nucleotide sequence ID" value="NZ_QKYN01000053.1"/>
</dbReference>
<name>A0A2X0IIT8_9ACTN</name>